<protein>
    <submittedName>
        <fullName evidence="1">Metallophosphatase family protein</fullName>
    </submittedName>
</protein>
<keyword evidence="2" id="KW-1185">Reference proteome</keyword>
<dbReference type="InterPro" id="IPR050535">
    <property type="entry name" value="DNA_Repair-Maintenance_Comp"/>
</dbReference>
<sequence>MKIAHFSDLHYSPENLDEADRCFTHAAQDAMNRCMDVAVISGDSTDHRLDAHAPALNRLAWNINHLSLSMPVLMLQGTFSHEPPGTLRNFALMSQKHRVFIAERVQQVSLFEGNFFASAGPVFNEEELRSVLTLGADVVFTCLPTVNKGQLAPAVGATDAATGLEAVLGDYLAAAGRINQRLSAAGIRTVGVSHGTVNGCTTEHGVTMAGFDHEFSLGALFDARCDAFLLGHIHKAQQWERGGQLVGYAGSIGRFHYGEEGDKGYLMWDVEVGDARAELIPTPSRQTICVDFDGTPDMEKLAAIAADASDKFVRVRWQVDEEHRQSVDRDAIEALFAQAAGLKVEARILPVVRSRSQGISLETTVDRKIERWAEHANVDAAPLVERYQLLESGFVEAIAAAVLASLEAEPEVDTLADAAMPVATVEVGTGTQTSWLDGDLFAA</sequence>
<comment type="caution">
    <text evidence="1">The sequence shown here is derived from an EMBL/GenBank/DDBJ whole genome shotgun (WGS) entry which is preliminary data.</text>
</comment>
<evidence type="ECO:0000313" key="2">
    <source>
        <dbReference type="Proteomes" id="UP001494588"/>
    </source>
</evidence>
<dbReference type="EMBL" id="JAZHGC010000026">
    <property type="protein sequence ID" value="MEM5289454.1"/>
    <property type="molecule type" value="Genomic_DNA"/>
</dbReference>
<name>A0ABU9QJ27_9BURK</name>
<dbReference type="Gene3D" id="3.60.21.10">
    <property type="match status" value="1"/>
</dbReference>
<dbReference type="RefSeq" id="WP_201657789.1">
    <property type="nucleotide sequence ID" value="NZ_CAJHCS010000028.1"/>
</dbReference>
<dbReference type="SUPFAM" id="SSF56300">
    <property type="entry name" value="Metallo-dependent phosphatases"/>
    <property type="match status" value="1"/>
</dbReference>
<dbReference type="InterPro" id="IPR029052">
    <property type="entry name" value="Metallo-depent_PP-like"/>
</dbReference>
<gene>
    <name evidence="1" type="ORF">V4C55_27410</name>
</gene>
<reference evidence="1 2" key="1">
    <citation type="submission" date="2024-01" db="EMBL/GenBank/DDBJ databases">
        <title>The diversity of rhizobia nodulating Mimosa spp. in eleven states of Brazil covering several biomes is determined by host plant, location, and edaphic factors.</title>
        <authorList>
            <person name="Rouws L."/>
            <person name="Barauna A."/>
            <person name="Beukes C."/>
            <person name="De Faria S.M."/>
            <person name="Gross E."/>
            <person name="Dos Reis Junior F.B."/>
            <person name="Simon M."/>
            <person name="Maluk M."/>
            <person name="Odee D.W."/>
            <person name="Kenicer G."/>
            <person name="Young J.P.W."/>
            <person name="Reis V.M."/>
            <person name="Zilli J."/>
            <person name="James E.K."/>
        </authorList>
    </citation>
    <scope>NUCLEOTIDE SEQUENCE [LARGE SCALE GENOMIC DNA]</scope>
    <source>
        <strain evidence="1 2">JPY77</strain>
    </source>
</reference>
<dbReference type="PANTHER" id="PTHR30337">
    <property type="entry name" value="COMPONENT OF ATP-DEPENDENT DSDNA EXONUCLEASE"/>
    <property type="match status" value="1"/>
</dbReference>
<accession>A0ABU9QJ27</accession>
<organism evidence="1 2">
    <name type="scientific">Paraburkholderia sabiae</name>
    <dbReference type="NCBI Taxonomy" id="273251"/>
    <lineage>
        <taxon>Bacteria</taxon>
        <taxon>Pseudomonadati</taxon>
        <taxon>Pseudomonadota</taxon>
        <taxon>Betaproteobacteria</taxon>
        <taxon>Burkholderiales</taxon>
        <taxon>Burkholderiaceae</taxon>
        <taxon>Paraburkholderia</taxon>
    </lineage>
</organism>
<dbReference type="Proteomes" id="UP001494588">
    <property type="component" value="Unassembled WGS sequence"/>
</dbReference>
<proteinExistence type="predicted"/>
<evidence type="ECO:0000313" key="1">
    <source>
        <dbReference type="EMBL" id="MEM5289454.1"/>
    </source>
</evidence>